<dbReference type="SMART" id="SM00062">
    <property type="entry name" value="PBPb"/>
    <property type="match status" value="1"/>
</dbReference>
<dbReference type="Pfam" id="PF00497">
    <property type="entry name" value="SBP_bac_3"/>
    <property type="match status" value="1"/>
</dbReference>
<evidence type="ECO:0000259" key="3">
    <source>
        <dbReference type="SMART" id="SM00062"/>
    </source>
</evidence>
<reference evidence="4" key="2">
    <citation type="submission" date="2020-09" db="EMBL/GenBank/DDBJ databases">
        <authorList>
            <person name="Sun Q."/>
            <person name="Zhou Y."/>
        </authorList>
    </citation>
    <scope>NUCLEOTIDE SEQUENCE</scope>
    <source>
        <strain evidence="4">CGMCC 1.12919</strain>
    </source>
</reference>
<feature type="domain" description="Solute-binding protein family 3/N-terminal" evidence="3">
    <location>
        <begin position="52"/>
        <end position="280"/>
    </location>
</feature>
<dbReference type="EMBL" id="BMGG01000014">
    <property type="protein sequence ID" value="GGC93431.1"/>
    <property type="molecule type" value="Genomic_DNA"/>
</dbReference>
<feature type="signal peptide" evidence="2">
    <location>
        <begin position="1"/>
        <end position="26"/>
    </location>
</feature>
<evidence type="ECO:0000256" key="1">
    <source>
        <dbReference type="ARBA" id="ARBA00022729"/>
    </source>
</evidence>
<name>A0A916UXN4_9HYPH</name>
<proteinExistence type="predicted"/>
<keyword evidence="1 2" id="KW-0732">Signal</keyword>
<dbReference type="AlphaFoldDB" id="A0A916UXN4"/>
<accession>A0A916UXN4</accession>
<feature type="chain" id="PRO_5037528932" evidence="2">
    <location>
        <begin position="27"/>
        <end position="282"/>
    </location>
</feature>
<protein>
    <submittedName>
        <fullName evidence="4">ABC transporter substrate-binding protein</fullName>
    </submittedName>
</protein>
<comment type="caution">
    <text evidence="4">The sequence shown here is derived from an EMBL/GenBank/DDBJ whole genome shotgun (WGS) entry which is preliminary data.</text>
</comment>
<evidence type="ECO:0000256" key="2">
    <source>
        <dbReference type="SAM" id="SignalP"/>
    </source>
</evidence>
<evidence type="ECO:0000313" key="5">
    <source>
        <dbReference type="Proteomes" id="UP000637002"/>
    </source>
</evidence>
<dbReference type="PANTHER" id="PTHR35936:SF35">
    <property type="entry name" value="L-CYSTINE-BINDING PROTEIN TCYJ"/>
    <property type="match status" value="1"/>
</dbReference>
<dbReference type="PANTHER" id="PTHR35936">
    <property type="entry name" value="MEMBRANE-BOUND LYTIC MUREIN TRANSGLYCOSYLASE F"/>
    <property type="match status" value="1"/>
</dbReference>
<dbReference type="SUPFAM" id="SSF53850">
    <property type="entry name" value="Periplasmic binding protein-like II"/>
    <property type="match status" value="1"/>
</dbReference>
<keyword evidence="5" id="KW-1185">Reference proteome</keyword>
<organism evidence="4 5">
    <name type="scientific">Chelatococcus reniformis</name>
    <dbReference type="NCBI Taxonomy" id="1494448"/>
    <lineage>
        <taxon>Bacteria</taxon>
        <taxon>Pseudomonadati</taxon>
        <taxon>Pseudomonadota</taxon>
        <taxon>Alphaproteobacteria</taxon>
        <taxon>Hyphomicrobiales</taxon>
        <taxon>Chelatococcaceae</taxon>
        <taxon>Chelatococcus</taxon>
    </lineage>
</organism>
<evidence type="ECO:0000313" key="4">
    <source>
        <dbReference type="EMBL" id="GGC93431.1"/>
    </source>
</evidence>
<sequence>MTRFPALRLLSLAVAAVLLAAVNGVAAESVAIPNFWDPKSRLDKPDLAGIRTIRFLTDDEFPPLHFANPDGRPVGFSVDLARAACDKLRVACTIQTRRFDTLLTALEEKRGDAIAAAIPIAPALLDRFSVTRPYHRTPARFAVRERAGLPAPSVQSLATHTVGVVQGSAHEAYLKAFFDGARITPFPDMGAAQAALKASQVDYLFGDGMSLSIWLGGRSAEGCCAFAGGPYLSQRFFGEGVGFVVRRDDLQLQRALDYALQALWDDGTYADLYLRYFPISFY</sequence>
<reference evidence="4" key="1">
    <citation type="journal article" date="2014" name="Int. J. Syst. Evol. Microbiol.">
        <title>Complete genome sequence of Corynebacterium casei LMG S-19264T (=DSM 44701T), isolated from a smear-ripened cheese.</title>
        <authorList>
            <consortium name="US DOE Joint Genome Institute (JGI-PGF)"/>
            <person name="Walter F."/>
            <person name="Albersmeier A."/>
            <person name="Kalinowski J."/>
            <person name="Ruckert C."/>
        </authorList>
    </citation>
    <scope>NUCLEOTIDE SEQUENCE</scope>
    <source>
        <strain evidence="4">CGMCC 1.12919</strain>
    </source>
</reference>
<dbReference type="Gene3D" id="3.40.190.10">
    <property type="entry name" value="Periplasmic binding protein-like II"/>
    <property type="match status" value="2"/>
</dbReference>
<dbReference type="RefSeq" id="WP_188612777.1">
    <property type="nucleotide sequence ID" value="NZ_BMGG01000014.1"/>
</dbReference>
<dbReference type="InterPro" id="IPR001638">
    <property type="entry name" value="Solute-binding_3/MltF_N"/>
</dbReference>
<dbReference type="Proteomes" id="UP000637002">
    <property type="component" value="Unassembled WGS sequence"/>
</dbReference>
<gene>
    <name evidence="4" type="ORF">GCM10010994_59030</name>
</gene>